<dbReference type="PANTHER" id="PTHR10434:SF11">
    <property type="entry name" value="1-ACYL-SN-GLYCEROL-3-PHOSPHATE ACYLTRANSFERASE"/>
    <property type="match status" value="1"/>
</dbReference>
<keyword evidence="1" id="KW-0808">Transferase</keyword>
<feature type="domain" description="Phospholipid/glycerol acyltransferase" evidence="3">
    <location>
        <begin position="91"/>
        <end position="209"/>
    </location>
</feature>
<dbReference type="SUPFAM" id="SSF69593">
    <property type="entry name" value="Glycerol-3-phosphate (1)-acyltransferase"/>
    <property type="match status" value="1"/>
</dbReference>
<accession>A0A381V863</accession>
<name>A0A381V863_9ZZZZ</name>
<dbReference type="AlphaFoldDB" id="A0A381V863"/>
<dbReference type="GO" id="GO:0006654">
    <property type="term" value="P:phosphatidic acid biosynthetic process"/>
    <property type="evidence" value="ECO:0007669"/>
    <property type="project" value="TreeGrafter"/>
</dbReference>
<evidence type="ECO:0000256" key="2">
    <source>
        <dbReference type="ARBA" id="ARBA00023315"/>
    </source>
</evidence>
<dbReference type="CDD" id="cd07989">
    <property type="entry name" value="LPLAT_AGPAT-like"/>
    <property type="match status" value="1"/>
</dbReference>
<organism evidence="4">
    <name type="scientific">marine metagenome</name>
    <dbReference type="NCBI Taxonomy" id="408172"/>
    <lineage>
        <taxon>unclassified sequences</taxon>
        <taxon>metagenomes</taxon>
        <taxon>ecological metagenomes</taxon>
    </lineage>
</organism>
<dbReference type="GO" id="GO:0003841">
    <property type="term" value="F:1-acylglycerol-3-phosphate O-acyltransferase activity"/>
    <property type="evidence" value="ECO:0007669"/>
    <property type="project" value="TreeGrafter"/>
</dbReference>
<dbReference type="PANTHER" id="PTHR10434">
    <property type="entry name" value="1-ACYL-SN-GLYCEROL-3-PHOSPHATE ACYLTRANSFERASE"/>
    <property type="match status" value="1"/>
</dbReference>
<evidence type="ECO:0000313" key="4">
    <source>
        <dbReference type="EMBL" id="SVA36576.1"/>
    </source>
</evidence>
<dbReference type="InterPro" id="IPR002123">
    <property type="entry name" value="Plipid/glycerol_acylTrfase"/>
</dbReference>
<protein>
    <recommendedName>
        <fullName evidence="3">Phospholipid/glycerol acyltransferase domain-containing protein</fullName>
    </recommendedName>
</protein>
<keyword evidence="2" id="KW-0012">Acyltransferase</keyword>
<dbReference type="SMART" id="SM00563">
    <property type="entry name" value="PlsC"/>
    <property type="match status" value="1"/>
</dbReference>
<gene>
    <name evidence="4" type="ORF">METZ01_LOCUS89430</name>
</gene>
<evidence type="ECO:0000259" key="3">
    <source>
        <dbReference type="SMART" id="SM00563"/>
    </source>
</evidence>
<dbReference type="Pfam" id="PF01553">
    <property type="entry name" value="Acyltransferase"/>
    <property type="match status" value="1"/>
</dbReference>
<reference evidence="4" key="1">
    <citation type="submission" date="2018-05" db="EMBL/GenBank/DDBJ databases">
        <authorList>
            <person name="Lanie J.A."/>
            <person name="Ng W.-L."/>
            <person name="Kazmierczak K.M."/>
            <person name="Andrzejewski T.M."/>
            <person name="Davidsen T.M."/>
            <person name="Wayne K.J."/>
            <person name="Tettelin H."/>
            <person name="Glass J.I."/>
            <person name="Rusch D."/>
            <person name="Podicherti R."/>
            <person name="Tsui H.-C.T."/>
            <person name="Winkler M.E."/>
        </authorList>
    </citation>
    <scope>NUCLEOTIDE SEQUENCE</scope>
</reference>
<dbReference type="EMBL" id="UINC01008115">
    <property type="protein sequence ID" value="SVA36576.1"/>
    <property type="molecule type" value="Genomic_DNA"/>
</dbReference>
<sequence>VGTVSLRLARTRALWARLVFPLRAAPVPLGVAPPPARRRLGADYDTAWARRYPARLARAAIVEGVMRPVMAVVADPTRTGVDRLDGLAGPAVFAANHHSHADTPLLMTSIPEPWRHQLVVAAAADYFFASRAGSVLSALGIGAVPVERTRVSRDSGDRIVELIGEGWSLLIYPEGGRSPDGWGQDFRGGAAYLAIRCGVPVVPVHVAGTGRILRKGRNLPRRAKTTVTFGTPLVPHSDENPRAFNERLKAAVSGLADETATDWWEARRRARDGSSPDLTGPAGGAWRRAWALGDRDGRTRRRRRRWPEL</sequence>
<proteinExistence type="predicted"/>
<feature type="non-terminal residue" evidence="4">
    <location>
        <position position="1"/>
    </location>
</feature>
<evidence type="ECO:0000256" key="1">
    <source>
        <dbReference type="ARBA" id="ARBA00022679"/>
    </source>
</evidence>